<evidence type="ECO:0000256" key="3">
    <source>
        <dbReference type="ARBA" id="ARBA00022723"/>
    </source>
</evidence>
<keyword evidence="5" id="KW-0411">Iron-sulfur</keyword>
<keyword evidence="2" id="KW-0949">S-adenosyl-L-methionine</keyword>
<feature type="domain" description="Radical SAM core" evidence="6">
    <location>
        <begin position="211"/>
        <end position="429"/>
    </location>
</feature>
<dbReference type="EMBL" id="BNEB01000002">
    <property type="protein sequence ID" value="GHI60765.1"/>
    <property type="molecule type" value="Genomic_DNA"/>
</dbReference>
<dbReference type="InterPro" id="IPR051198">
    <property type="entry name" value="BchE-like"/>
</dbReference>
<comment type="cofactor">
    <cofactor evidence="1">
        <name>[4Fe-4S] cluster</name>
        <dbReference type="ChEBI" id="CHEBI:49883"/>
    </cofactor>
</comment>
<dbReference type="GO" id="GO:0051536">
    <property type="term" value="F:iron-sulfur cluster binding"/>
    <property type="evidence" value="ECO:0007669"/>
    <property type="project" value="UniProtKB-KW"/>
</dbReference>
<dbReference type="GO" id="GO:0046872">
    <property type="term" value="F:metal ion binding"/>
    <property type="evidence" value="ECO:0007669"/>
    <property type="project" value="UniProtKB-KW"/>
</dbReference>
<dbReference type="InterPro" id="IPR006638">
    <property type="entry name" value="Elp3/MiaA/NifB-like_rSAM"/>
</dbReference>
<evidence type="ECO:0000313" key="9">
    <source>
        <dbReference type="Proteomes" id="UP000649259"/>
    </source>
</evidence>
<sequence length="469" mass="51656">MSEHVTPAGRAAALAPGSRILVVWPPQILSYFNAGHHLALYQVAGHLRTALPDSEVTVLDATVLRRTWKDIGNDLFQQRYDAIAVMNDFDGIDGLRRFVSYARALSPGTPIVTFGRLSGVNPLFFQQLDIDAVAENGDFEAAVLAALRFFDGETVTAPGVHLRHADGSWHAPSSPGAVLPAQEWYLPTPDEIPYQRYDELYHDDANKFCGIPQRRELVVPAARGCPIGCSYCEVHPIFGRKERRLTVERTVEYIEQSFRTASFEYVAFYAPTFTLDRRWTMDLCERLTADGARFPWKCATTMHHLDEDLVRAMGRAGCVRISVGLETLDPHGHGALPRSKHKSQQDLENLAGWCAQAGIELNCFVIVGLPGTSVEGVRHTIATVQALGGRARPTVYAPWEAARPDLSDEEMAAFNRQLFVPGTHDLDPAQLRDAYEVVFGPQPDVTAVFERIPARAAGADGDPVLLGAS</sequence>
<evidence type="ECO:0000256" key="1">
    <source>
        <dbReference type="ARBA" id="ARBA00001966"/>
    </source>
</evidence>
<gene>
    <name evidence="7" type="primary">polH</name>
    <name evidence="8" type="ORF">Saso_24150</name>
</gene>
<evidence type="ECO:0000313" key="8">
    <source>
        <dbReference type="EMBL" id="GHI60765.1"/>
    </source>
</evidence>
<evidence type="ECO:0000313" key="7">
    <source>
        <dbReference type="EMBL" id="ABX24496.1"/>
    </source>
</evidence>
<dbReference type="RefSeq" id="WP_189919243.1">
    <property type="nucleotide sequence ID" value="NZ_BMSI01000002.1"/>
</dbReference>
<dbReference type="Pfam" id="PF04055">
    <property type="entry name" value="Radical_SAM"/>
    <property type="match status" value="1"/>
</dbReference>
<dbReference type="InterPro" id="IPR058240">
    <property type="entry name" value="rSAM_sf"/>
</dbReference>
<dbReference type="PROSITE" id="PS51918">
    <property type="entry name" value="RADICAL_SAM"/>
    <property type="match status" value="1"/>
</dbReference>
<dbReference type="GeneID" id="91470311"/>
<evidence type="ECO:0000256" key="2">
    <source>
        <dbReference type="ARBA" id="ARBA00022691"/>
    </source>
</evidence>
<keyword evidence="3" id="KW-0479">Metal-binding</keyword>
<keyword evidence="4" id="KW-0408">Iron</keyword>
<dbReference type="GO" id="GO:0005829">
    <property type="term" value="C:cytosol"/>
    <property type="evidence" value="ECO:0007669"/>
    <property type="project" value="TreeGrafter"/>
</dbReference>
<dbReference type="EMBL" id="EU158805">
    <property type="protein sequence ID" value="ABX24496.1"/>
    <property type="molecule type" value="Genomic_DNA"/>
</dbReference>
<evidence type="ECO:0000256" key="5">
    <source>
        <dbReference type="ARBA" id="ARBA00023014"/>
    </source>
</evidence>
<dbReference type="Gene3D" id="3.80.30.20">
    <property type="entry name" value="tm_1862 like domain"/>
    <property type="match status" value="1"/>
</dbReference>
<dbReference type="PANTHER" id="PTHR43409:SF16">
    <property type="entry name" value="SLR0320 PROTEIN"/>
    <property type="match status" value="1"/>
</dbReference>
<dbReference type="InterPro" id="IPR007197">
    <property type="entry name" value="rSAM"/>
</dbReference>
<dbReference type="AlphaFoldDB" id="C1IC39"/>
<dbReference type="InterPro" id="IPR023404">
    <property type="entry name" value="rSAM_horseshoe"/>
</dbReference>
<dbReference type="SFLD" id="SFLDS00029">
    <property type="entry name" value="Radical_SAM"/>
    <property type="match status" value="1"/>
</dbReference>
<reference evidence="8" key="3">
    <citation type="submission" date="2020-09" db="EMBL/GenBank/DDBJ databases">
        <title>Whole genome shotgun sequence of Streptomyces cacaoi subsp. asoensis NBRC 13813.</title>
        <authorList>
            <person name="Komaki H."/>
            <person name="Tamura T."/>
        </authorList>
    </citation>
    <scope>NUCLEOTIDE SEQUENCE</scope>
    <source>
        <strain evidence="8">NBRC 13813</strain>
    </source>
</reference>
<dbReference type="PANTHER" id="PTHR43409">
    <property type="entry name" value="ANAEROBIC MAGNESIUM-PROTOPORPHYRIN IX MONOMETHYL ESTER CYCLASE-RELATED"/>
    <property type="match status" value="1"/>
</dbReference>
<reference evidence="7" key="2">
    <citation type="journal article" date="2009" name="Microbiology">
        <title>polR, a pathway-specific transcriptional regulatory gene, positively controls polyoxin biosynthesis in Streptomyces cacaoi subsp. asoensis.</title>
        <authorList>
            <person name="Li R."/>
            <person name="Xie Z."/>
            <person name="Tian Y."/>
            <person name="Yang H."/>
            <person name="Chen W."/>
            <person name="You D."/>
            <person name="Liu G."/>
            <person name="Deng Z."/>
            <person name="Tan H."/>
        </authorList>
    </citation>
    <scope>NUCLEOTIDE SEQUENCE</scope>
</reference>
<name>C1IC39_9ACTN</name>
<reference evidence="9" key="4">
    <citation type="submission" date="2023-07" db="EMBL/GenBank/DDBJ databases">
        <title>Whole genome shotgun sequence of Streptomyces cacaoi subsp. asoensis NBRC 13813.</title>
        <authorList>
            <person name="Komaki H."/>
            <person name="Tamura T."/>
        </authorList>
    </citation>
    <scope>NUCLEOTIDE SEQUENCE [LARGE SCALE GENOMIC DNA]</scope>
    <source>
        <strain evidence="9">NBRC 13813</strain>
    </source>
</reference>
<reference evidence="7" key="1">
    <citation type="journal article" date="2009" name="J. Biol. Chem.">
        <title>Characterization of the polyoxin biosynthetic gene cluster from Streptomyces cacaoi and engineered production of polyoxin H.</title>
        <authorList>
            <person name="Chen W."/>
            <person name="Huang T."/>
            <person name="He X."/>
            <person name="Meng Q."/>
            <person name="You D."/>
            <person name="Bai L."/>
            <person name="Li J."/>
            <person name="Wu M."/>
            <person name="Li R."/>
            <person name="Xie Z."/>
            <person name="Zhou H."/>
            <person name="Zhou X."/>
            <person name="Tan H."/>
            <person name="Deng Z."/>
        </authorList>
    </citation>
    <scope>NUCLEOTIDE SEQUENCE</scope>
</reference>
<accession>C1IC39</accession>
<dbReference type="GO" id="GO:0003824">
    <property type="term" value="F:catalytic activity"/>
    <property type="evidence" value="ECO:0007669"/>
    <property type="project" value="InterPro"/>
</dbReference>
<evidence type="ECO:0000256" key="4">
    <source>
        <dbReference type="ARBA" id="ARBA00023004"/>
    </source>
</evidence>
<dbReference type="Proteomes" id="UP000649259">
    <property type="component" value="Unassembled WGS sequence"/>
</dbReference>
<proteinExistence type="predicted"/>
<dbReference type="SUPFAM" id="SSF102114">
    <property type="entry name" value="Radical SAM enzymes"/>
    <property type="match status" value="1"/>
</dbReference>
<keyword evidence="9" id="KW-1185">Reference proteome</keyword>
<evidence type="ECO:0000259" key="6">
    <source>
        <dbReference type="PROSITE" id="PS51918"/>
    </source>
</evidence>
<dbReference type="CDD" id="cd01335">
    <property type="entry name" value="Radical_SAM"/>
    <property type="match status" value="1"/>
</dbReference>
<organism evidence="7">
    <name type="scientific">Streptomyces asoensis</name>
    <dbReference type="NCBI Taxonomy" id="249586"/>
    <lineage>
        <taxon>Bacteria</taxon>
        <taxon>Bacillati</taxon>
        <taxon>Actinomycetota</taxon>
        <taxon>Actinomycetes</taxon>
        <taxon>Kitasatosporales</taxon>
        <taxon>Streptomycetaceae</taxon>
        <taxon>Streptomyces</taxon>
    </lineage>
</organism>
<dbReference type="SFLD" id="SFLDG01082">
    <property type="entry name" value="B12-binding_domain_containing"/>
    <property type="match status" value="1"/>
</dbReference>
<dbReference type="SMART" id="SM00729">
    <property type="entry name" value="Elp3"/>
    <property type="match status" value="1"/>
</dbReference>
<protein>
    <submittedName>
        <fullName evidence="7">Putative radical SAM protein</fullName>
    </submittedName>
</protein>